<comment type="similarity">
    <text evidence="4">Belongs to the PP2C family.</text>
</comment>
<feature type="non-terminal residue" evidence="6">
    <location>
        <position position="184"/>
    </location>
</feature>
<organism evidence="6">
    <name type="scientific">Guillardia theta (strain CCMP2712)</name>
    <name type="common">Cryptophyte</name>
    <dbReference type="NCBI Taxonomy" id="905079"/>
    <lineage>
        <taxon>Eukaryota</taxon>
        <taxon>Cryptophyceae</taxon>
        <taxon>Pyrenomonadales</taxon>
        <taxon>Geminigeraceae</taxon>
        <taxon>Guillardia</taxon>
    </lineage>
</organism>
<dbReference type="InterPro" id="IPR001932">
    <property type="entry name" value="PPM-type_phosphatase-like_dom"/>
</dbReference>
<evidence type="ECO:0000313" key="8">
    <source>
        <dbReference type="Proteomes" id="UP000011087"/>
    </source>
</evidence>
<proteinExistence type="inferred from homology"/>
<gene>
    <name evidence="6" type="ORF">GUITHDRAFT_40342</name>
</gene>
<reference evidence="6 8" key="1">
    <citation type="journal article" date="2012" name="Nature">
        <title>Algal genomes reveal evolutionary mosaicism and the fate of nucleomorphs.</title>
        <authorList>
            <consortium name="DOE Joint Genome Institute"/>
            <person name="Curtis B.A."/>
            <person name="Tanifuji G."/>
            <person name="Burki F."/>
            <person name="Gruber A."/>
            <person name="Irimia M."/>
            <person name="Maruyama S."/>
            <person name="Arias M.C."/>
            <person name="Ball S.G."/>
            <person name="Gile G.H."/>
            <person name="Hirakawa Y."/>
            <person name="Hopkins J.F."/>
            <person name="Kuo A."/>
            <person name="Rensing S.A."/>
            <person name="Schmutz J."/>
            <person name="Symeonidi A."/>
            <person name="Elias M."/>
            <person name="Eveleigh R.J."/>
            <person name="Herman E.K."/>
            <person name="Klute M.J."/>
            <person name="Nakayama T."/>
            <person name="Obornik M."/>
            <person name="Reyes-Prieto A."/>
            <person name="Armbrust E.V."/>
            <person name="Aves S.J."/>
            <person name="Beiko R.G."/>
            <person name="Coutinho P."/>
            <person name="Dacks J.B."/>
            <person name="Durnford D.G."/>
            <person name="Fast N.M."/>
            <person name="Green B.R."/>
            <person name="Grisdale C.J."/>
            <person name="Hempel F."/>
            <person name="Henrissat B."/>
            <person name="Hoppner M.P."/>
            <person name="Ishida K."/>
            <person name="Kim E."/>
            <person name="Koreny L."/>
            <person name="Kroth P.G."/>
            <person name="Liu Y."/>
            <person name="Malik S.B."/>
            <person name="Maier U.G."/>
            <person name="McRose D."/>
            <person name="Mock T."/>
            <person name="Neilson J.A."/>
            <person name="Onodera N.T."/>
            <person name="Poole A.M."/>
            <person name="Pritham E.J."/>
            <person name="Richards T.A."/>
            <person name="Rocap G."/>
            <person name="Roy S.W."/>
            <person name="Sarai C."/>
            <person name="Schaack S."/>
            <person name="Shirato S."/>
            <person name="Slamovits C.H."/>
            <person name="Spencer D.F."/>
            <person name="Suzuki S."/>
            <person name="Worden A.Z."/>
            <person name="Zauner S."/>
            <person name="Barry K."/>
            <person name="Bell C."/>
            <person name="Bharti A.K."/>
            <person name="Crow J.A."/>
            <person name="Grimwood J."/>
            <person name="Kramer R."/>
            <person name="Lindquist E."/>
            <person name="Lucas S."/>
            <person name="Salamov A."/>
            <person name="McFadden G.I."/>
            <person name="Lane C.E."/>
            <person name="Keeling P.J."/>
            <person name="Gray M.W."/>
            <person name="Grigoriev I.V."/>
            <person name="Archibald J.M."/>
        </authorList>
    </citation>
    <scope>NUCLEOTIDE SEQUENCE</scope>
    <source>
        <strain evidence="6 8">CCMP2712</strain>
    </source>
</reference>
<dbReference type="InterPro" id="IPR000222">
    <property type="entry name" value="PP2C_BS"/>
</dbReference>
<dbReference type="PaxDb" id="55529-EKX35795"/>
<dbReference type="InterPro" id="IPR036457">
    <property type="entry name" value="PPM-type-like_dom_sf"/>
</dbReference>
<evidence type="ECO:0000313" key="6">
    <source>
        <dbReference type="EMBL" id="EKX35795.1"/>
    </source>
</evidence>
<accession>L1IJ19</accession>
<keyword evidence="1" id="KW-0479">Metal-binding</keyword>
<dbReference type="RefSeq" id="XP_005822775.1">
    <property type="nucleotide sequence ID" value="XM_005822718.1"/>
</dbReference>
<dbReference type="OrthoDB" id="10264738at2759"/>
<dbReference type="InterPro" id="IPR015655">
    <property type="entry name" value="PP2C"/>
</dbReference>
<keyword evidence="2 4" id="KW-0378">Hydrolase</keyword>
<dbReference type="Gene3D" id="3.60.40.10">
    <property type="entry name" value="PPM-type phosphatase domain"/>
    <property type="match status" value="1"/>
</dbReference>
<evidence type="ECO:0000256" key="1">
    <source>
        <dbReference type="ARBA" id="ARBA00022723"/>
    </source>
</evidence>
<sequence>FFAVFDGHGGEGTVDFVQDHLPKNFAKELRKCLNRKLRGRFSTCLATALKQAFKLTDNQSVQGTKTCMDSSGAAAVAAVLCGRELVIAHVGDCRAVMSDKQGKSKLLTKDHTYYNIEERERVESIGGSWEHSRLNSILGVSRAFGDFCFQTRAKVAGLSAEPEIFQTSITDEHELLLLASDGFW</sequence>
<dbReference type="PROSITE" id="PS51746">
    <property type="entry name" value="PPM_2"/>
    <property type="match status" value="1"/>
</dbReference>
<dbReference type="EMBL" id="JH993084">
    <property type="protein sequence ID" value="EKX35795.1"/>
    <property type="molecule type" value="Genomic_DNA"/>
</dbReference>
<dbReference type="PROSITE" id="PS01032">
    <property type="entry name" value="PPM_1"/>
    <property type="match status" value="1"/>
</dbReference>
<dbReference type="SMART" id="SM00332">
    <property type="entry name" value="PP2Cc"/>
    <property type="match status" value="1"/>
</dbReference>
<name>L1IJ19_GUITC</name>
<dbReference type="GeneID" id="17292542"/>
<evidence type="ECO:0000256" key="2">
    <source>
        <dbReference type="ARBA" id="ARBA00022801"/>
    </source>
</evidence>
<reference evidence="8" key="2">
    <citation type="submission" date="2012-11" db="EMBL/GenBank/DDBJ databases">
        <authorList>
            <person name="Kuo A."/>
            <person name="Curtis B.A."/>
            <person name="Tanifuji G."/>
            <person name="Burki F."/>
            <person name="Gruber A."/>
            <person name="Irimia M."/>
            <person name="Maruyama S."/>
            <person name="Arias M.C."/>
            <person name="Ball S.G."/>
            <person name="Gile G.H."/>
            <person name="Hirakawa Y."/>
            <person name="Hopkins J.F."/>
            <person name="Rensing S.A."/>
            <person name="Schmutz J."/>
            <person name="Symeonidi A."/>
            <person name="Elias M."/>
            <person name="Eveleigh R.J."/>
            <person name="Herman E.K."/>
            <person name="Klute M.J."/>
            <person name="Nakayama T."/>
            <person name="Obornik M."/>
            <person name="Reyes-Prieto A."/>
            <person name="Armbrust E.V."/>
            <person name="Aves S.J."/>
            <person name="Beiko R.G."/>
            <person name="Coutinho P."/>
            <person name="Dacks J.B."/>
            <person name="Durnford D.G."/>
            <person name="Fast N.M."/>
            <person name="Green B.R."/>
            <person name="Grisdale C."/>
            <person name="Hempe F."/>
            <person name="Henrissat B."/>
            <person name="Hoppner M.P."/>
            <person name="Ishida K.-I."/>
            <person name="Kim E."/>
            <person name="Koreny L."/>
            <person name="Kroth P.G."/>
            <person name="Liu Y."/>
            <person name="Malik S.-B."/>
            <person name="Maier U.G."/>
            <person name="McRose D."/>
            <person name="Mock T."/>
            <person name="Neilson J.A."/>
            <person name="Onodera N.T."/>
            <person name="Poole A.M."/>
            <person name="Pritham E.J."/>
            <person name="Richards T.A."/>
            <person name="Rocap G."/>
            <person name="Roy S.W."/>
            <person name="Sarai C."/>
            <person name="Schaack S."/>
            <person name="Shirato S."/>
            <person name="Slamovits C.H."/>
            <person name="Spencer D.F."/>
            <person name="Suzuki S."/>
            <person name="Worden A.Z."/>
            <person name="Zauner S."/>
            <person name="Barry K."/>
            <person name="Bell C."/>
            <person name="Bharti A.K."/>
            <person name="Crow J.A."/>
            <person name="Grimwood J."/>
            <person name="Kramer R."/>
            <person name="Lindquist E."/>
            <person name="Lucas S."/>
            <person name="Salamov A."/>
            <person name="McFadden G.I."/>
            <person name="Lane C.E."/>
            <person name="Keeling P.J."/>
            <person name="Gray M.W."/>
            <person name="Grigoriev I.V."/>
            <person name="Archibald J.M."/>
        </authorList>
    </citation>
    <scope>NUCLEOTIDE SEQUENCE</scope>
    <source>
        <strain evidence="8">CCMP2712</strain>
    </source>
</reference>
<dbReference type="Proteomes" id="UP000011087">
    <property type="component" value="Unassembled WGS sequence"/>
</dbReference>
<dbReference type="SUPFAM" id="SSF81606">
    <property type="entry name" value="PP2C-like"/>
    <property type="match status" value="1"/>
</dbReference>
<feature type="domain" description="PPM-type phosphatase" evidence="5">
    <location>
        <begin position="1"/>
        <end position="184"/>
    </location>
</feature>
<dbReference type="GO" id="GO:0046872">
    <property type="term" value="F:metal ion binding"/>
    <property type="evidence" value="ECO:0007669"/>
    <property type="project" value="UniProtKB-KW"/>
</dbReference>
<keyword evidence="8" id="KW-1185">Reference proteome</keyword>
<dbReference type="PANTHER" id="PTHR47992">
    <property type="entry name" value="PROTEIN PHOSPHATASE"/>
    <property type="match status" value="1"/>
</dbReference>
<dbReference type="eggNOG" id="KOG0698">
    <property type="taxonomic scope" value="Eukaryota"/>
</dbReference>
<dbReference type="STRING" id="905079.L1IJ19"/>
<dbReference type="EnsemblProtists" id="EKX35795">
    <property type="protein sequence ID" value="EKX35795"/>
    <property type="gene ID" value="GUITHDRAFT_40342"/>
</dbReference>
<feature type="non-terminal residue" evidence="6">
    <location>
        <position position="1"/>
    </location>
</feature>
<dbReference type="GO" id="GO:0004722">
    <property type="term" value="F:protein serine/threonine phosphatase activity"/>
    <property type="evidence" value="ECO:0007669"/>
    <property type="project" value="InterPro"/>
</dbReference>
<dbReference type="Pfam" id="PF00481">
    <property type="entry name" value="PP2C"/>
    <property type="match status" value="1"/>
</dbReference>
<dbReference type="AlphaFoldDB" id="L1IJ19"/>
<evidence type="ECO:0000256" key="4">
    <source>
        <dbReference type="RuleBase" id="RU003465"/>
    </source>
</evidence>
<evidence type="ECO:0000256" key="3">
    <source>
        <dbReference type="ARBA" id="ARBA00022912"/>
    </source>
</evidence>
<evidence type="ECO:0000259" key="5">
    <source>
        <dbReference type="PROSITE" id="PS51746"/>
    </source>
</evidence>
<dbReference type="OMA" id="YVLYAEW"/>
<keyword evidence="3 4" id="KW-0904">Protein phosphatase</keyword>
<evidence type="ECO:0000313" key="7">
    <source>
        <dbReference type="EnsemblProtists" id="EKX35795"/>
    </source>
</evidence>
<dbReference type="HOGENOM" id="CLU_013173_0_1_1"/>
<protein>
    <recommendedName>
        <fullName evidence="5">PPM-type phosphatase domain-containing protein</fullName>
    </recommendedName>
</protein>
<reference evidence="7" key="3">
    <citation type="submission" date="2015-06" db="UniProtKB">
        <authorList>
            <consortium name="EnsemblProtists"/>
        </authorList>
    </citation>
    <scope>IDENTIFICATION</scope>
</reference>
<dbReference type="KEGG" id="gtt:GUITHDRAFT_40342"/>
<dbReference type="CDD" id="cd00143">
    <property type="entry name" value="PP2Cc"/>
    <property type="match status" value="1"/>
</dbReference>